<organism evidence="7 8">
    <name type="scientific">Pigmentiphaga soli</name>
    <dbReference type="NCBI Taxonomy" id="1007095"/>
    <lineage>
        <taxon>Bacteria</taxon>
        <taxon>Pseudomonadati</taxon>
        <taxon>Pseudomonadota</taxon>
        <taxon>Betaproteobacteria</taxon>
        <taxon>Burkholderiales</taxon>
        <taxon>Alcaligenaceae</taxon>
        <taxon>Pigmentiphaga</taxon>
    </lineage>
</organism>
<keyword evidence="8" id="KW-1185">Reference proteome</keyword>
<comment type="caution">
    <text evidence="7">The sequence shown here is derived from an EMBL/GenBank/DDBJ whole genome shotgun (WGS) entry which is preliminary data.</text>
</comment>
<evidence type="ECO:0000256" key="2">
    <source>
        <dbReference type="ARBA" id="ARBA00022679"/>
    </source>
</evidence>
<feature type="domain" description="Pyruvate carboxyltransferase" evidence="6">
    <location>
        <begin position="5"/>
        <end position="276"/>
    </location>
</feature>
<evidence type="ECO:0000313" key="7">
    <source>
        <dbReference type="EMBL" id="GAA4342952.1"/>
    </source>
</evidence>
<evidence type="ECO:0000256" key="1">
    <source>
        <dbReference type="ARBA" id="ARBA00009405"/>
    </source>
</evidence>
<dbReference type="PANTHER" id="PTHR42738">
    <property type="entry name" value="HYDROXYMETHYLGLUTARYL-COA LYASE"/>
    <property type="match status" value="1"/>
</dbReference>
<evidence type="ECO:0000256" key="4">
    <source>
        <dbReference type="ARBA" id="ARBA00023239"/>
    </source>
</evidence>
<dbReference type="SUPFAM" id="SSF51569">
    <property type="entry name" value="Aldolase"/>
    <property type="match status" value="1"/>
</dbReference>
<dbReference type="PROSITE" id="PS00815">
    <property type="entry name" value="AIPM_HOMOCIT_SYNTH_1"/>
    <property type="match status" value="1"/>
</dbReference>
<dbReference type="PROSITE" id="PS50991">
    <property type="entry name" value="PYR_CT"/>
    <property type="match status" value="1"/>
</dbReference>
<dbReference type="Gene3D" id="3.20.20.70">
    <property type="entry name" value="Aldolase class I"/>
    <property type="match status" value="1"/>
</dbReference>
<dbReference type="Proteomes" id="UP001501671">
    <property type="component" value="Unassembled WGS sequence"/>
</dbReference>
<dbReference type="InterPro" id="IPR002034">
    <property type="entry name" value="AIPM/Hcit_synth_CS"/>
</dbReference>
<dbReference type="InterPro" id="IPR000891">
    <property type="entry name" value="PYR_CT"/>
</dbReference>
<evidence type="ECO:0000313" key="8">
    <source>
        <dbReference type="Proteomes" id="UP001501671"/>
    </source>
</evidence>
<keyword evidence="3" id="KW-0479">Metal-binding</keyword>
<evidence type="ECO:0000259" key="6">
    <source>
        <dbReference type="PROSITE" id="PS50991"/>
    </source>
</evidence>
<dbReference type="PANTHER" id="PTHR42738:SF7">
    <property type="entry name" value="HYDROXYMETHYLGLUTARYL-COA LYASE"/>
    <property type="match status" value="1"/>
</dbReference>
<comment type="similarity">
    <text evidence="1">Belongs to the HMG-CoA lyase family.</text>
</comment>
<accession>A0ABP8HR02</accession>
<name>A0ABP8HR02_9BURK</name>
<keyword evidence="4 7" id="KW-0456">Lyase</keyword>
<dbReference type="CDD" id="cd07938">
    <property type="entry name" value="DRE_TIM_HMGL"/>
    <property type="match status" value="1"/>
</dbReference>
<comment type="similarity">
    <text evidence="5">Belongs to the alpha-IPM synthase/homocitrate synthase family.</text>
</comment>
<evidence type="ECO:0000256" key="5">
    <source>
        <dbReference type="RuleBase" id="RU003523"/>
    </source>
</evidence>
<dbReference type="NCBIfam" id="NF004283">
    <property type="entry name" value="PRK05692.1"/>
    <property type="match status" value="1"/>
</dbReference>
<reference evidence="8" key="1">
    <citation type="journal article" date="2019" name="Int. J. Syst. Evol. Microbiol.">
        <title>The Global Catalogue of Microorganisms (GCM) 10K type strain sequencing project: providing services to taxonomists for standard genome sequencing and annotation.</title>
        <authorList>
            <consortium name="The Broad Institute Genomics Platform"/>
            <consortium name="The Broad Institute Genome Sequencing Center for Infectious Disease"/>
            <person name="Wu L."/>
            <person name="Ma J."/>
        </authorList>
    </citation>
    <scope>NUCLEOTIDE SEQUENCE [LARGE SCALE GENOMIC DNA]</scope>
    <source>
        <strain evidence="8">JCM 17666</strain>
    </source>
</reference>
<keyword evidence="2 5" id="KW-0808">Transferase</keyword>
<proteinExistence type="inferred from homology"/>
<dbReference type="InterPro" id="IPR013785">
    <property type="entry name" value="Aldolase_TIM"/>
</dbReference>
<protein>
    <submittedName>
        <fullName evidence="7">Hydroxymethylglutaryl-CoA lyase</fullName>
    </submittedName>
</protein>
<sequence length="321" mass="33909">MKRDVVLREVGLRDGLQIHPQFMPTEDKLAWIRAEAAAGIAEIEVTSYTPARLLPQFADAEQVTSESLRIPGLTVAALIPNLRGAQRGVELGVHKLDFVLSVSETHNQKNVRRSREESLADFKAVITLVRGVPAATRPKVCGGLATALGCSYEGRVAVSEVVRLAVAMAEAGADELTIPDTVGYADPALVRTVFTAVMKEVGSLPVAAHFHDTRGTGLANVAAALDAGVRHFDAALAGLGGCPFAPGASGNIVMEDACFMLESMGYATGVDLEQLLAVRQLVRNALPDIDMHGAIARAGLPRGFVPATPPRHRDARPASVS</sequence>
<evidence type="ECO:0000256" key="3">
    <source>
        <dbReference type="ARBA" id="ARBA00022723"/>
    </source>
</evidence>
<dbReference type="EMBL" id="BAABFO010000036">
    <property type="protein sequence ID" value="GAA4342952.1"/>
    <property type="molecule type" value="Genomic_DNA"/>
</dbReference>
<dbReference type="RefSeq" id="WP_345252228.1">
    <property type="nucleotide sequence ID" value="NZ_BAABFO010000036.1"/>
</dbReference>
<dbReference type="Pfam" id="PF00682">
    <property type="entry name" value="HMGL-like"/>
    <property type="match status" value="1"/>
</dbReference>
<gene>
    <name evidence="7" type="ORF">GCM10023144_45420</name>
</gene>
<dbReference type="GO" id="GO:0016829">
    <property type="term" value="F:lyase activity"/>
    <property type="evidence" value="ECO:0007669"/>
    <property type="project" value="UniProtKB-KW"/>
</dbReference>
<dbReference type="InterPro" id="IPR043594">
    <property type="entry name" value="HMGL"/>
</dbReference>